<dbReference type="Gene3D" id="3.20.20.370">
    <property type="entry name" value="Glycoside hydrolase/deacetylase"/>
    <property type="match status" value="1"/>
</dbReference>
<proteinExistence type="predicted"/>
<feature type="region of interest" description="Disordered" evidence="1">
    <location>
        <begin position="48"/>
        <end position="76"/>
    </location>
</feature>
<sequence length="308" mass="32915">MRRPTFIACAVLLAVIALVSISLALARPAPQKQPLPLLVISGGAEAPSGEAPQNLGTLPSPEPTIVEPEAGREPGERSGKALMALVIDDFGTSLTIAQQIASLGGPSRSFTWAIMPDCSASLSCAHLADKIGQPYIVHLPMQAIIDPAGHRDYLIGTDSSPEQVRRQVERMRSLFPRALGVNNHRGSKATSSQNTMEAFGAAMADQTGWGFLDSRTSGKSVARSTVAKYGVPALANMAFIDGVSDLDYMKGQFAKALRIARSRGVGIAICHARTGTLPFLRWVCSQQFGGVQFVPLHQLWFPEEGARR</sequence>
<organism evidence="2 3">
    <name type="scientific">Jonquetella anthropi DSM 22815</name>
    <dbReference type="NCBI Taxonomy" id="885272"/>
    <lineage>
        <taxon>Bacteria</taxon>
        <taxon>Thermotogati</taxon>
        <taxon>Synergistota</taxon>
        <taxon>Synergistia</taxon>
        <taxon>Synergistales</taxon>
        <taxon>Dethiosulfovibrionaceae</taxon>
        <taxon>Jonquetella</taxon>
    </lineage>
</organism>
<dbReference type="GO" id="GO:0005975">
    <property type="term" value="P:carbohydrate metabolic process"/>
    <property type="evidence" value="ECO:0007669"/>
    <property type="project" value="InterPro"/>
</dbReference>
<dbReference type="STRING" id="885272.JonanDRAFT_1016"/>
<dbReference type="RefSeq" id="WP_008521461.1">
    <property type="nucleotide sequence ID" value="NZ_CM001376.1"/>
</dbReference>
<evidence type="ECO:0008006" key="4">
    <source>
        <dbReference type="Google" id="ProtNLM"/>
    </source>
</evidence>
<accession>H0UL28</accession>
<evidence type="ECO:0000313" key="2">
    <source>
        <dbReference type="EMBL" id="EHM13387.1"/>
    </source>
</evidence>
<dbReference type="OrthoDB" id="9784811at2"/>
<evidence type="ECO:0000256" key="1">
    <source>
        <dbReference type="SAM" id="MobiDB-lite"/>
    </source>
</evidence>
<dbReference type="CDD" id="cd10936">
    <property type="entry name" value="CE4_DAC2"/>
    <property type="match status" value="1"/>
</dbReference>
<evidence type="ECO:0000313" key="3">
    <source>
        <dbReference type="Proteomes" id="UP000003806"/>
    </source>
</evidence>
<dbReference type="HOGENOM" id="CLU_902490_0_0_0"/>
<name>H0UL28_9BACT</name>
<dbReference type="Proteomes" id="UP000003806">
    <property type="component" value="Chromosome"/>
</dbReference>
<dbReference type="PANTHER" id="PTHR30105:SF2">
    <property type="entry name" value="DIVERGENT POLYSACCHARIDE DEACETYLASE SUPERFAMILY"/>
    <property type="match status" value="1"/>
</dbReference>
<dbReference type="EMBL" id="CM001376">
    <property type="protein sequence ID" value="EHM13387.1"/>
    <property type="molecule type" value="Genomic_DNA"/>
</dbReference>
<dbReference type="eggNOG" id="COG2861">
    <property type="taxonomic scope" value="Bacteria"/>
</dbReference>
<keyword evidence="3" id="KW-1185">Reference proteome</keyword>
<gene>
    <name evidence="2" type="ORF">JonanDRAFT_1016</name>
</gene>
<dbReference type="InterPro" id="IPR006837">
    <property type="entry name" value="Divergent_DAC"/>
</dbReference>
<dbReference type="AlphaFoldDB" id="H0UL28"/>
<protein>
    <recommendedName>
        <fullName evidence="4">Divergent polysaccharide deacetylase</fullName>
    </recommendedName>
</protein>
<dbReference type="Pfam" id="PF04748">
    <property type="entry name" value="Polysacc_deac_2"/>
    <property type="match status" value="1"/>
</dbReference>
<dbReference type="InterPro" id="IPR011330">
    <property type="entry name" value="Glyco_hydro/deAcase_b/a-brl"/>
</dbReference>
<dbReference type="PANTHER" id="PTHR30105">
    <property type="entry name" value="UNCHARACTERIZED YIBQ-RELATED"/>
    <property type="match status" value="1"/>
</dbReference>
<dbReference type="SUPFAM" id="SSF88713">
    <property type="entry name" value="Glycoside hydrolase/deacetylase"/>
    <property type="match status" value="1"/>
</dbReference>
<reference evidence="2 3" key="1">
    <citation type="submission" date="2011-11" db="EMBL/GenBank/DDBJ databases">
        <title>The Noncontiguous Finished genome of Jonquetella anthropi DSM 22815.</title>
        <authorList>
            <consortium name="US DOE Joint Genome Institute (JGI-PGF)"/>
            <person name="Lucas S."/>
            <person name="Copeland A."/>
            <person name="Lapidus A."/>
            <person name="Glavina del Rio T."/>
            <person name="Dalin E."/>
            <person name="Tice H."/>
            <person name="Bruce D."/>
            <person name="Goodwin L."/>
            <person name="Pitluck S."/>
            <person name="Peters L."/>
            <person name="Mikhailova N."/>
            <person name="Held B."/>
            <person name="Kyrpides N."/>
            <person name="Mavromatis K."/>
            <person name="Ivanova N."/>
            <person name="Markowitz V."/>
            <person name="Cheng J.-F."/>
            <person name="Hugenholtz P."/>
            <person name="Woyke T."/>
            <person name="Wu D."/>
            <person name="Gronow S."/>
            <person name="Wellnitz S."/>
            <person name="Brambilla E."/>
            <person name="Klenk H.-P."/>
            <person name="Eisen J.A."/>
        </authorList>
    </citation>
    <scope>NUCLEOTIDE SEQUENCE [LARGE SCALE GENOMIC DNA]</scope>
    <source>
        <strain evidence="2 3">DSM 22815</strain>
    </source>
</reference>